<organism evidence="2 3">
    <name type="scientific">Raphidocelis subcapitata</name>
    <dbReference type="NCBI Taxonomy" id="307507"/>
    <lineage>
        <taxon>Eukaryota</taxon>
        <taxon>Viridiplantae</taxon>
        <taxon>Chlorophyta</taxon>
        <taxon>core chlorophytes</taxon>
        <taxon>Chlorophyceae</taxon>
        <taxon>CS clade</taxon>
        <taxon>Sphaeropleales</taxon>
        <taxon>Selenastraceae</taxon>
        <taxon>Raphidocelis</taxon>
    </lineage>
</organism>
<evidence type="ECO:0000313" key="3">
    <source>
        <dbReference type="Proteomes" id="UP000247498"/>
    </source>
</evidence>
<dbReference type="Proteomes" id="UP000247498">
    <property type="component" value="Unassembled WGS sequence"/>
</dbReference>
<name>A0A2V0NLU1_9CHLO</name>
<protein>
    <submittedName>
        <fullName evidence="2">Uncharacterized protein</fullName>
    </submittedName>
</protein>
<accession>A0A2V0NLU1</accession>
<sequence length="120" mass="13059">MKARAEISMRLFCYLHCARAVHMAAHRRAARRLLRVPSFPASPPPPCCPRMLARMPTPDSAQPPAPSARTHACAGAPRHRPPLRTQPPRRAGGAVINRRAAANFSARPPALSSLSHLSCF</sequence>
<feature type="region of interest" description="Disordered" evidence="1">
    <location>
        <begin position="47"/>
        <end position="99"/>
    </location>
</feature>
<dbReference type="AlphaFoldDB" id="A0A2V0NLU1"/>
<keyword evidence="3" id="KW-1185">Reference proteome</keyword>
<dbReference type="InParanoid" id="A0A2V0NLU1"/>
<gene>
    <name evidence="2" type="ORF">Rsub_01113</name>
</gene>
<evidence type="ECO:0000256" key="1">
    <source>
        <dbReference type="SAM" id="MobiDB-lite"/>
    </source>
</evidence>
<dbReference type="EMBL" id="BDRX01000004">
    <property type="protein sequence ID" value="GBF88401.1"/>
    <property type="molecule type" value="Genomic_DNA"/>
</dbReference>
<reference evidence="2 3" key="1">
    <citation type="journal article" date="2018" name="Sci. Rep.">
        <title>Raphidocelis subcapitata (=Pseudokirchneriella subcapitata) provides an insight into genome evolution and environmental adaptations in the Sphaeropleales.</title>
        <authorList>
            <person name="Suzuki S."/>
            <person name="Yamaguchi H."/>
            <person name="Nakajima N."/>
            <person name="Kawachi M."/>
        </authorList>
    </citation>
    <scope>NUCLEOTIDE SEQUENCE [LARGE SCALE GENOMIC DNA]</scope>
    <source>
        <strain evidence="2 3">NIES-35</strain>
    </source>
</reference>
<proteinExistence type="predicted"/>
<comment type="caution">
    <text evidence="2">The sequence shown here is derived from an EMBL/GenBank/DDBJ whole genome shotgun (WGS) entry which is preliminary data.</text>
</comment>
<evidence type="ECO:0000313" key="2">
    <source>
        <dbReference type="EMBL" id="GBF88401.1"/>
    </source>
</evidence>